<dbReference type="EMBL" id="BLXT01007619">
    <property type="protein sequence ID" value="GFO40483.1"/>
    <property type="molecule type" value="Genomic_DNA"/>
</dbReference>
<reference evidence="1 2" key="1">
    <citation type="journal article" date="2021" name="Elife">
        <title>Chloroplast acquisition without the gene transfer in kleptoplastic sea slugs, Plakobranchus ocellatus.</title>
        <authorList>
            <person name="Maeda T."/>
            <person name="Takahashi S."/>
            <person name="Yoshida T."/>
            <person name="Shimamura S."/>
            <person name="Takaki Y."/>
            <person name="Nagai Y."/>
            <person name="Toyoda A."/>
            <person name="Suzuki Y."/>
            <person name="Arimoto A."/>
            <person name="Ishii H."/>
            <person name="Satoh N."/>
            <person name="Nishiyama T."/>
            <person name="Hasebe M."/>
            <person name="Maruyama T."/>
            <person name="Minagawa J."/>
            <person name="Obokata J."/>
            <person name="Shigenobu S."/>
        </authorList>
    </citation>
    <scope>NUCLEOTIDE SEQUENCE [LARGE SCALE GENOMIC DNA]</scope>
</reference>
<dbReference type="Pfam" id="PF07173">
    <property type="entry name" value="GRDP-like"/>
    <property type="match status" value="1"/>
</dbReference>
<organism evidence="1 2">
    <name type="scientific">Plakobranchus ocellatus</name>
    <dbReference type="NCBI Taxonomy" id="259542"/>
    <lineage>
        <taxon>Eukaryota</taxon>
        <taxon>Metazoa</taxon>
        <taxon>Spiralia</taxon>
        <taxon>Lophotrochozoa</taxon>
        <taxon>Mollusca</taxon>
        <taxon>Gastropoda</taxon>
        <taxon>Heterobranchia</taxon>
        <taxon>Euthyneura</taxon>
        <taxon>Panpulmonata</taxon>
        <taxon>Sacoglossa</taxon>
        <taxon>Placobranchoidea</taxon>
        <taxon>Plakobranchidae</taxon>
        <taxon>Plakobranchus</taxon>
    </lineage>
</organism>
<evidence type="ECO:0000313" key="1">
    <source>
        <dbReference type="EMBL" id="GFO40483.1"/>
    </source>
</evidence>
<accession>A0AAV4D8B8</accession>
<keyword evidence="2" id="KW-1185">Reference proteome</keyword>
<comment type="caution">
    <text evidence="1">The sequence shown here is derived from an EMBL/GenBank/DDBJ whole genome shotgun (WGS) entry which is preliminary data.</text>
</comment>
<dbReference type="Proteomes" id="UP000735302">
    <property type="component" value="Unassembled WGS sequence"/>
</dbReference>
<dbReference type="PANTHER" id="PTHR34365">
    <property type="entry name" value="ENOLASE (DUF1399)"/>
    <property type="match status" value="1"/>
</dbReference>
<dbReference type="InterPro" id="IPR009836">
    <property type="entry name" value="GRDP-like"/>
</dbReference>
<name>A0AAV4D8B8_9GAST</name>
<dbReference type="AlphaFoldDB" id="A0AAV4D8B8"/>
<proteinExistence type="predicted"/>
<protein>
    <submittedName>
        <fullName evidence="1">Glycine-rich domain-containing protein 1</fullName>
    </submittedName>
</protein>
<dbReference type="PANTHER" id="PTHR34365:SF7">
    <property type="entry name" value="GLYCINE-RICH DOMAIN-CONTAINING PROTEIN 1"/>
    <property type="match status" value="1"/>
</dbReference>
<sequence length="152" mass="17472">MDSKKPQLKQIKPSVDLVAASHNHMKFLEECDQLPALRDEGILRQALYRYQHFFLPLAASHKTKILEAPLDVAWVWHCHMLCPTSYCADCEKIDSPHARDNNSSYRNSCQIRLQISVWIGMPPQAIEFSIDSIPPFQFHKGNNFVDLEHQSG</sequence>
<gene>
    <name evidence="1" type="ORF">PoB_006698800</name>
</gene>
<evidence type="ECO:0000313" key="2">
    <source>
        <dbReference type="Proteomes" id="UP000735302"/>
    </source>
</evidence>